<evidence type="ECO:0000256" key="1">
    <source>
        <dbReference type="SAM" id="MobiDB-lite"/>
    </source>
</evidence>
<feature type="region of interest" description="Disordered" evidence="1">
    <location>
        <begin position="346"/>
        <end position="372"/>
    </location>
</feature>
<proteinExistence type="predicted"/>
<sequence length="934" mass="101331">MHHHQHHHHPLSPARRPRTRTASQHGAGDLSHQQGMSHDAAGSLSVSSALLNQMHQLNTTTNASSALTVADGSLAFSEESVSVVAVAVGVVVGGVGGGGLVGVAGSDKTVFPLQRADSGISVSTDSVDECVSVPGCTAEEALQIGGGGAVSPDSLVQVVRSQIRNTSTCHQTLTSNSTSNSNSTSTASAANNISRLPHELLARIFLLLSNPTRLASASTALYTALHRDAFLLAAWLAVHNHFVPVSICPPLRPPAPVHPLLAALKHPLRVKLIARKPDVAHMLLRIDPFVSRYELQRMYRRAFSLFNKCTDIVSSWGLEIFGEEIRATVPFQKPSTITLPQPAQIQQLPQNPPMQPEQPQQPPPPQQDEHIPHFQLHTPQPIIQITAAPNEFLVATNTTTNINNSANPGTMDPILETDEDNSQLVQTLDPHNNPVQIQQPSQELQEPTALRPNPLLAQTRPVFPVDDRRLLLDAADTGDISTLRYLLTQKALLLDPRVIADAFSRAWDNGDPFHLCTPHTGLLWPRCSASRFYVLEKVVQEEDEVVTVFLMQTPGGVPEQLELGEEIVETIVHAMKVCWEIIEDERRGCVAGSGFSFYGKRRGGGVCDMEGVVEGKKRHDMPVSRSCDVLLSAGILGEVLGADVEEDDEEMQGLEYLVGTLNETVFRGRKRAIDLDLWGLPVHFLQRAFDAFVVFGSVRMVALLMSKYSEYIEVRPCHVTAALDRISLPLLSYLADYCGADLAGWEEDASLASCVRKPGDPSIIGGPMPSPAALDSAGRTVWSWALRRGVVVTERRWEGIVKLGPQSVGAVIEFYGPTVFDPCRDNMLGFRIGSAPVVKALSRAIDAKFSQGSRCVLFEAAVGDACALYFVTRLGDLLVEDLKNGEKERVMELLDAGAIVGDQVLLAAAAIADMPPGKSLLFLENLPRVLISSR</sequence>
<protein>
    <submittedName>
        <fullName evidence="2">Uncharacterized protein</fullName>
    </submittedName>
</protein>
<feature type="compositionally biased region" description="Pro residues" evidence="1">
    <location>
        <begin position="350"/>
        <end position="366"/>
    </location>
</feature>
<name>A0A1Y2BN56_9FUNG</name>
<dbReference type="Proteomes" id="UP000193642">
    <property type="component" value="Unassembled WGS sequence"/>
</dbReference>
<comment type="caution">
    <text evidence="2">The sequence shown here is derived from an EMBL/GenBank/DDBJ whole genome shotgun (WGS) entry which is preliminary data.</text>
</comment>
<gene>
    <name evidence="2" type="ORF">BCR33DRAFT_486441</name>
</gene>
<evidence type="ECO:0000313" key="3">
    <source>
        <dbReference type="Proteomes" id="UP000193642"/>
    </source>
</evidence>
<dbReference type="EMBL" id="MCGO01000057">
    <property type="protein sequence ID" value="ORY36198.1"/>
    <property type="molecule type" value="Genomic_DNA"/>
</dbReference>
<feature type="region of interest" description="Disordered" evidence="1">
    <location>
        <begin position="1"/>
        <end position="42"/>
    </location>
</feature>
<dbReference type="AlphaFoldDB" id="A0A1Y2BN56"/>
<feature type="compositionally biased region" description="Basic residues" evidence="1">
    <location>
        <begin position="1"/>
        <end position="19"/>
    </location>
</feature>
<organism evidence="2 3">
    <name type="scientific">Rhizoclosmatium globosum</name>
    <dbReference type="NCBI Taxonomy" id="329046"/>
    <lineage>
        <taxon>Eukaryota</taxon>
        <taxon>Fungi</taxon>
        <taxon>Fungi incertae sedis</taxon>
        <taxon>Chytridiomycota</taxon>
        <taxon>Chytridiomycota incertae sedis</taxon>
        <taxon>Chytridiomycetes</taxon>
        <taxon>Chytridiales</taxon>
        <taxon>Chytriomycetaceae</taxon>
        <taxon>Rhizoclosmatium</taxon>
    </lineage>
</organism>
<reference evidence="2 3" key="1">
    <citation type="submission" date="2016-07" db="EMBL/GenBank/DDBJ databases">
        <title>Pervasive Adenine N6-methylation of Active Genes in Fungi.</title>
        <authorList>
            <consortium name="DOE Joint Genome Institute"/>
            <person name="Mondo S.J."/>
            <person name="Dannebaum R.O."/>
            <person name="Kuo R.C."/>
            <person name="Labutti K."/>
            <person name="Haridas S."/>
            <person name="Kuo A."/>
            <person name="Salamov A."/>
            <person name="Ahrendt S.R."/>
            <person name="Lipzen A."/>
            <person name="Sullivan W."/>
            <person name="Andreopoulos W.B."/>
            <person name="Clum A."/>
            <person name="Lindquist E."/>
            <person name="Daum C."/>
            <person name="Ramamoorthy G.K."/>
            <person name="Gryganskyi A."/>
            <person name="Culley D."/>
            <person name="Magnuson J.K."/>
            <person name="James T.Y."/>
            <person name="O'Malley M.A."/>
            <person name="Stajich J.E."/>
            <person name="Spatafora J.W."/>
            <person name="Visel A."/>
            <person name="Grigoriev I.V."/>
        </authorList>
    </citation>
    <scope>NUCLEOTIDE SEQUENCE [LARGE SCALE GENOMIC DNA]</scope>
    <source>
        <strain evidence="2 3">JEL800</strain>
    </source>
</reference>
<accession>A0A1Y2BN56</accession>
<keyword evidence="3" id="KW-1185">Reference proteome</keyword>
<dbReference type="OrthoDB" id="2154579at2759"/>
<evidence type="ECO:0000313" key="2">
    <source>
        <dbReference type="EMBL" id="ORY36198.1"/>
    </source>
</evidence>